<dbReference type="AlphaFoldDB" id="A0A3R9ZP15"/>
<sequence length="871" mass="96982">MPKYLKYSSGIIIAIAAILIIIPFFIPLSHYKGIIQSEFKKKTGLDIVIEGSLNLSIIPQPRIKLEKIKIPSQFKTNSLLDLNSATIKLSLSKLFIGKIAISYVELDQPTINLEMLSDGNINWKLPNIKSSDINESKSINTTNKNSHIIKLPIPLNQITIKNGQFNYLKENKLTKLEKINLNLQFSSTTGPIKFSGNFNSLEQYFRLSGIIKQLKNNINLTTEINALEQKINLIGDLNLDQFIFNGNMMLQGSLKKLLNISNLPKNTPKNYKIEAKINGTKSEANLNSIILTLGKTKGNGKLNYNIKNNKGNLFLKINPGKVIIDYAIKKSSSNSLENSINLQAQNISLLLNTLGFNFPKLSKIISQKLSFNTKVNYAVQKLTFDNFIFKSGNSVLRGDIGIQNPGYNPIFNYNIKIDAGSNLTNLLNVNLPFNTYNLSIMGDSIINGKDIKTNTQIFIDKLKSNITGNINLDQGIKPSLKIEILSDDLTKSIMHLFKVNLPKLYNLKLSTLINGDFNQKIDIILNKSTAKIGKDTVILKGNSTITLNTKKPFVSTNLAISELNLNNLILKSNTNHSQKLKSEINNHWSTKKIDLSSFAAMDGKFALDIEKLTYGSLIFDNIKTKAQLENEKFKINSFNGNLYGGQLNGFGSISSLTNRQIDINMTLKNAHLKNIIPENNKFKITQGLLSFTANLKSEGENQSQYINNIIGNINFNASNGKISGVDLQKILNALKQIKSPEEILNLLYSSFSKGETLFNNLTGRLLFKNGIADLQDCKLIAQGANATAIGKINLPNNNIDITTKIDIAIQKVPAFKVITYGNLDNPSYKLDTKSLKKYLMQNLAVNIIGNFTNAKDKPENFIKDIFSNIAN</sequence>
<feature type="domain" description="AsmA" evidence="2">
    <location>
        <begin position="1"/>
        <end position="777"/>
    </location>
</feature>
<dbReference type="Pfam" id="PF05170">
    <property type="entry name" value="AsmA"/>
    <property type="match status" value="1"/>
</dbReference>
<evidence type="ECO:0000313" key="3">
    <source>
        <dbReference type="EMBL" id="RST68511.1"/>
    </source>
</evidence>
<keyword evidence="1" id="KW-0812">Transmembrane</keyword>
<reference evidence="4" key="1">
    <citation type="submission" date="2018-11" db="EMBL/GenBank/DDBJ databases">
        <title>Phylogenetic, genomic, and biogeographic characterization of a novel and ubiquitous marine invertebrate-associated Rickettsiales parasite, Candidatus Marinoinvertebrata rohwerii, gen. nov., sp. nov.</title>
        <authorList>
            <person name="Klinges J.G."/>
            <person name="Rosales S.M."/>
            <person name="Mcminds R."/>
            <person name="Shaver E.C."/>
            <person name="Shantz A."/>
            <person name="Peters E.C."/>
            <person name="Burkepile D.E."/>
            <person name="Silliman B.R."/>
            <person name="Vega Thurber R.L."/>
        </authorList>
    </citation>
    <scope>NUCLEOTIDE SEQUENCE [LARGE SCALE GENOMIC DNA]</scope>
    <source>
        <strain evidence="4">a_cerv_44</strain>
    </source>
</reference>
<feature type="transmembrane region" description="Helical" evidence="1">
    <location>
        <begin position="7"/>
        <end position="26"/>
    </location>
</feature>
<dbReference type="RefSeq" id="WP_126044605.1">
    <property type="nucleotide sequence ID" value="NZ_RXFM01000027.1"/>
</dbReference>
<dbReference type="Proteomes" id="UP000279470">
    <property type="component" value="Unassembled WGS sequence"/>
</dbReference>
<name>A0A3R9ZP15_9RICK</name>
<dbReference type="PANTHER" id="PTHR30441:SF4">
    <property type="entry name" value="PROTEIN ASMA"/>
    <property type="match status" value="1"/>
</dbReference>
<evidence type="ECO:0000259" key="2">
    <source>
        <dbReference type="Pfam" id="PF05170"/>
    </source>
</evidence>
<keyword evidence="1" id="KW-1133">Transmembrane helix</keyword>
<evidence type="ECO:0000313" key="4">
    <source>
        <dbReference type="Proteomes" id="UP000279470"/>
    </source>
</evidence>
<evidence type="ECO:0000256" key="1">
    <source>
        <dbReference type="SAM" id="Phobius"/>
    </source>
</evidence>
<protein>
    <submittedName>
        <fullName evidence="3">AsmA family protein</fullName>
    </submittedName>
</protein>
<dbReference type="InterPro" id="IPR007844">
    <property type="entry name" value="AsmA"/>
</dbReference>
<dbReference type="EMBL" id="RXFM01000027">
    <property type="protein sequence ID" value="RST68511.1"/>
    <property type="molecule type" value="Genomic_DNA"/>
</dbReference>
<organism evidence="3 4">
    <name type="scientific">Candidatus Aquarickettsia rohweri</name>
    <dbReference type="NCBI Taxonomy" id="2602574"/>
    <lineage>
        <taxon>Bacteria</taxon>
        <taxon>Pseudomonadati</taxon>
        <taxon>Pseudomonadota</taxon>
        <taxon>Alphaproteobacteria</taxon>
        <taxon>Rickettsiales</taxon>
        <taxon>Candidatus Midichloriaceae</taxon>
        <taxon>Candidatus Aquarickettsia</taxon>
    </lineage>
</organism>
<gene>
    <name evidence="3" type="ORF">EIC27_02655</name>
</gene>
<dbReference type="PANTHER" id="PTHR30441">
    <property type="entry name" value="DUF748 DOMAIN-CONTAINING PROTEIN"/>
    <property type="match status" value="1"/>
</dbReference>
<keyword evidence="4" id="KW-1185">Reference proteome</keyword>
<dbReference type="InterPro" id="IPR052894">
    <property type="entry name" value="AsmA-related"/>
</dbReference>
<keyword evidence="1" id="KW-0472">Membrane</keyword>
<dbReference type="OrthoDB" id="9816380at2"/>
<dbReference type="GO" id="GO:0090313">
    <property type="term" value="P:regulation of protein targeting to membrane"/>
    <property type="evidence" value="ECO:0007669"/>
    <property type="project" value="TreeGrafter"/>
</dbReference>
<dbReference type="GO" id="GO:0005886">
    <property type="term" value="C:plasma membrane"/>
    <property type="evidence" value="ECO:0007669"/>
    <property type="project" value="TreeGrafter"/>
</dbReference>
<accession>A0A3R9ZP15</accession>
<comment type="caution">
    <text evidence="3">The sequence shown here is derived from an EMBL/GenBank/DDBJ whole genome shotgun (WGS) entry which is preliminary data.</text>
</comment>
<proteinExistence type="predicted"/>